<dbReference type="AlphaFoldDB" id="H1YHT8"/>
<organism evidence="1 2">
    <name type="scientific">Mucilaginibacter paludis DSM 18603</name>
    <dbReference type="NCBI Taxonomy" id="714943"/>
    <lineage>
        <taxon>Bacteria</taxon>
        <taxon>Pseudomonadati</taxon>
        <taxon>Bacteroidota</taxon>
        <taxon>Sphingobacteriia</taxon>
        <taxon>Sphingobacteriales</taxon>
        <taxon>Sphingobacteriaceae</taxon>
        <taxon>Mucilaginibacter</taxon>
    </lineage>
</organism>
<evidence type="ECO:0000313" key="1">
    <source>
        <dbReference type="EMBL" id="EHQ27488.1"/>
    </source>
</evidence>
<keyword evidence="2" id="KW-1185">Reference proteome</keyword>
<dbReference type="EMBL" id="CM001403">
    <property type="protein sequence ID" value="EHQ27488.1"/>
    <property type="molecule type" value="Genomic_DNA"/>
</dbReference>
<dbReference type="STRING" id="714943.Mucpa_3389"/>
<evidence type="ECO:0000313" key="2">
    <source>
        <dbReference type="Proteomes" id="UP000002774"/>
    </source>
</evidence>
<name>H1YHT8_9SPHI</name>
<dbReference type="HOGENOM" id="CLU_3101029_0_0_10"/>
<reference evidence="1" key="1">
    <citation type="submission" date="2011-09" db="EMBL/GenBank/DDBJ databases">
        <title>The permanent draft genome of Mucilaginibacter paludis DSM 18603.</title>
        <authorList>
            <consortium name="US DOE Joint Genome Institute (JGI-PGF)"/>
            <person name="Lucas S."/>
            <person name="Han J."/>
            <person name="Lapidus A."/>
            <person name="Bruce D."/>
            <person name="Goodwin L."/>
            <person name="Pitluck S."/>
            <person name="Peters L."/>
            <person name="Kyrpides N."/>
            <person name="Mavromatis K."/>
            <person name="Ivanova N."/>
            <person name="Mikhailova N."/>
            <person name="Held B."/>
            <person name="Detter J.C."/>
            <person name="Tapia R."/>
            <person name="Han C."/>
            <person name="Land M."/>
            <person name="Hauser L."/>
            <person name="Markowitz V."/>
            <person name="Cheng J.-F."/>
            <person name="Hugenholtz P."/>
            <person name="Woyke T."/>
            <person name="Wu D."/>
            <person name="Tindall B."/>
            <person name="Brambilla E."/>
            <person name="Klenk H.-P."/>
            <person name="Eisen J.A."/>
        </authorList>
    </citation>
    <scope>NUCLEOTIDE SEQUENCE [LARGE SCALE GENOMIC DNA]</scope>
    <source>
        <strain evidence="1">DSM 18603</strain>
    </source>
</reference>
<accession>H1YHT8</accession>
<protein>
    <submittedName>
        <fullName evidence="1">Uncharacterized protein</fullName>
    </submittedName>
</protein>
<sequence length="51" mass="5933">MYKLDANKYANPTNQIKPLHQAAFFVHLLLTNYKSTPNKQSFGSHLDRELK</sequence>
<proteinExistence type="predicted"/>
<gene>
    <name evidence="1" type="ORF">Mucpa_3389</name>
</gene>
<dbReference type="Proteomes" id="UP000002774">
    <property type="component" value="Chromosome"/>
</dbReference>